<dbReference type="RefSeq" id="XP_009221851.1">
    <property type="nucleotide sequence ID" value="XM_009223587.1"/>
</dbReference>
<evidence type="ECO:0000313" key="4">
    <source>
        <dbReference type="Proteomes" id="UP000006039"/>
    </source>
</evidence>
<reference evidence="2" key="2">
    <citation type="submission" date="2010-07" db="EMBL/GenBank/DDBJ databases">
        <authorList>
            <consortium name="The Broad Institute Genome Sequencing Platform"/>
            <consortium name="Broad Institute Genome Sequencing Center for Infectious Disease"/>
            <person name="Ma L.-J."/>
            <person name="Dead R."/>
            <person name="Young S."/>
            <person name="Zeng Q."/>
            <person name="Koehrsen M."/>
            <person name="Alvarado L."/>
            <person name="Berlin A."/>
            <person name="Chapman S.B."/>
            <person name="Chen Z."/>
            <person name="Freedman E."/>
            <person name="Gellesch M."/>
            <person name="Goldberg J."/>
            <person name="Griggs A."/>
            <person name="Gujja S."/>
            <person name="Heilman E.R."/>
            <person name="Heiman D."/>
            <person name="Hepburn T."/>
            <person name="Howarth C."/>
            <person name="Jen D."/>
            <person name="Larson L."/>
            <person name="Mehta T."/>
            <person name="Neiman D."/>
            <person name="Pearson M."/>
            <person name="Roberts A."/>
            <person name="Saif S."/>
            <person name="Shea T."/>
            <person name="Shenoy N."/>
            <person name="Sisk P."/>
            <person name="Stolte C."/>
            <person name="Sykes S."/>
            <person name="Walk T."/>
            <person name="White J."/>
            <person name="Yandava C."/>
            <person name="Haas B."/>
            <person name="Nusbaum C."/>
            <person name="Birren B."/>
        </authorList>
    </citation>
    <scope>NUCLEOTIDE SEQUENCE</scope>
    <source>
        <strain evidence="2">R3-111a-1</strain>
    </source>
</reference>
<evidence type="ECO:0008006" key="5">
    <source>
        <dbReference type="Google" id="ProtNLM"/>
    </source>
</evidence>
<sequence length="272" mass="29382">MVWQAQRGAAVEASLWRRRARDGRSAPGGGVQGGGGGDGPAERGGDVVVGRAHGDETAMEVPLGWWLTSLKSVDFVISDADLVCGSQALSNAKHLTPCPDPSSCTTSSPSRPSLPPVFHRHIDASELTVGIYLQSETLWFLPPFTSDLLDPTGPQLPSQFTFASDGTALPPWRPGRGQGVFKGDLYPVVVLRSHTLLEAFLRLYARDTGKEVGSFGMAMIAYVELYVDSDGFLESDKLPEPLRSFYAEIRSDSMAKSVRQWTQELKEALGCA</sequence>
<dbReference type="eggNOG" id="ENOG502SNZF">
    <property type="taxonomic scope" value="Eukaryota"/>
</dbReference>
<name>J3NWW9_GAET3</name>
<reference evidence="4" key="1">
    <citation type="submission" date="2010-07" db="EMBL/GenBank/DDBJ databases">
        <title>The genome sequence of Gaeumannomyces graminis var. tritici strain R3-111a-1.</title>
        <authorList>
            <consortium name="The Broad Institute Genome Sequencing Platform"/>
            <person name="Ma L.-J."/>
            <person name="Dead R."/>
            <person name="Young S."/>
            <person name="Zeng Q."/>
            <person name="Koehrsen M."/>
            <person name="Alvarado L."/>
            <person name="Berlin A."/>
            <person name="Chapman S.B."/>
            <person name="Chen Z."/>
            <person name="Freedman E."/>
            <person name="Gellesch M."/>
            <person name="Goldberg J."/>
            <person name="Griggs A."/>
            <person name="Gujja S."/>
            <person name="Heilman E.R."/>
            <person name="Heiman D."/>
            <person name="Hepburn T."/>
            <person name="Howarth C."/>
            <person name="Jen D."/>
            <person name="Larson L."/>
            <person name="Mehta T."/>
            <person name="Neiman D."/>
            <person name="Pearson M."/>
            <person name="Roberts A."/>
            <person name="Saif S."/>
            <person name="Shea T."/>
            <person name="Shenoy N."/>
            <person name="Sisk P."/>
            <person name="Stolte C."/>
            <person name="Sykes S."/>
            <person name="Walk T."/>
            <person name="White J."/>
            <person name="Yandava C."/>
            <person name="Haas B."/>
            <person name="Nusbaum C."/>
            <person name="Birren B."/>
        </authorList>
    </citation>
    <scope>NUCLEOTIDE SEQUENCE [LARGE SCALE GENOMIC DNA]</scope>
    <source>
        <strain evidence="4">R3-111a-1</strain>
    </source>
</reference>
<evidence type="ECO:0000256" key="1">
    <source>
        <dbReference type="SAM" id="MobiDB-lite"/>
    </source>
</evidence>
<reference evidence="3" key="4">
    <citation type="journal article" date="2015" name="G3 (Bethesda)">
        <title>Genome sequences of three phytopathogenic species of the Magnaporthaceae family of fungi.</title>
        <authorList>
            <person name="Okagaki L.H."/>
            <person name="Nunes C.C."/>
            <person name="Sailsbery J."/>
            <person name="Clay B."/>
            <person name="Brown D."/>
            <person name="John T."/>
            <person name="Oh Y."/>
            <person name="Young N."/>
            <person name="Fitzgerald M."/>
            <person name="Haas B.J."/>
            <person name="Zeng Q."/>
            <person name="Young S."/>
            <person name="Adiconis X."/>
            <person name="Fan L."/>
            <person name="Levin J.Z."/>
            <person name="Mitchell T.K."/>
            <person name="Okubara P.A."/>
            <person name="Farman M.L."/>
            <person name="Kohn L.M."/>
            <person name="Birren B."/>
            <person name="Ma L.-J."/>
            <person name="Dean R.A."/>
        </authorList>
    </citation>
    <scope>NUCLEOTIDE SEQUENCE</scope>
    <source>
        <strain evidence="3">R3-111a-1</strain>
    </source>
</reference>
<protein>
    <recommendedName>
        <fullName evidence="5">Thioredoxin reductase</fullName>
    </recommendedName>
</protein>
<accession>J3NWW9</accession>
<dbReference type="Proteomes" id="UP000006039">
    <property type="component" value="Unassembled WGS sequence"/>
</dbReference>
<dbReference type="GeneID" id="20346238"/>
<organism evidence="2">
    <name type="scientific">Gaeumannomyces tritici (strain R3-111a-1)</name>
    <name type="common">Wheat and barley take-all root rot fungus</name>
    <name type="synonym">Gaeumannomyces graminis var. tritici</name>
    <dbReference type="NCBI Taxonomy" id="644352"/>
    <lineage>
        <taxon>Eukaryota</taxon>
        <taxon>Fungi</taxon>
        <taxon>Dikarya</taxon>
        <taxon>Ascomycota</taxon>
        <taxon>Pezizomycotina</taxon>
        <taxon>Sordariomycetes</taxon>
        <taxon>Sordariomycetidae</taxon>
        <taxon>Magnaporthales</taxon>
        <taxon>Magnaporthaceae</taxon>
        <taxon>Gaeumannomyces</taxon>
    </lineage>
</organism>
<evidence type="ECO:0000313" key="3">
    <source>
        <dbReference type="EnsemblFungi" id="EJT75851"/>
    </source>
</evidence>
<dbReference type="HOGENOM" id="CLU_1023247_0_0_1"/>
<dbReference type="AlphaFoldDB" id="J3NWW9"/>
<keyword evidence="4" id="KW-1185">Reference proteome</keyword>
<gene>
    <name evidence="3" type="primary">20346238</name>
    <name evidence="2" type="ORF">GGTG_05780</name>
</gene>
<dbReference type="OrthoDB" id="4499271at2759"/>
<feature type="compositionally biased region" description="Gly residues" evidence="1">
    <location>
        <begin position="26"/>
        <end position="39"/>
    </location>
</feature>
<reference evidence="3" key="5">
    <citation type="submission" date="2018-04" db="UniProtKB">
        <authorList>
            <consortium name="EnsemblFungi"/>
        </authorList>
    </citation>
    <scope>IDENTIFICATION</scope>
    <source>
        <strain evidence="3">R3-111a-1</strain>
    </source>
</reference>
<dbReference type="EnsemblFungi" id="EJT75851">
    <property type="protein sequence ID" value="EJT75851"/>
    <property type="gene ID" value="GGTG_05780"/>
</dbReference>
<feature type="region of interest" description="Disordered" evidence="1">
    <location>
        <begin position="18"/>
        <end position="48"/>
    </location>
</feature>
<reference evidence="2" key="3">
    <citation type="submission" date="2010-09" db="EMBL/GenBank/DDBJ databases">
        <title>Annotation of Gaeumannomyces graminis var. tritici R3-111a-1.</title>
        <authorList>
            <consortium name="The Broad Institute Genome Sequencing Platform"/>
            <person name="Ma L.-J."/>
            <person name="Dead R."/>
            <person name="Young S.K."/>
            <person name="Zeng Q."/>
            <person name="Gargeya S."/>
            <person name="Fitzgerald M."/>
            <person name="Haas B."/>
            <person name="Abouelleil A."/>
            <person name="Alvarado L."/>
            <person name="Arachchi H.M."/>
            <person name="Berlin A."/>
            <person name="Brown A."/>
            <person name="Chapman S.B."/>
            <person name="Chen Z."/>
            <person name="Dunbar C."/>
            <person name="Freedman E."/>
            <person name="Gearin G."/>
            <person name="Gellesch M."/>
            <person name="Goldberg J."/>
            <person name="Griggs A."/>
            <person name="Gujja S."/>
            <person name="Heiman D."/>
            <person name="Howarth C."/>
            <person name="Larson L."/>
            <person name="Lui A."/>
            <person name="MacDonald P.J.P."/>
            <person name="Mehta T."/>
            <person name="Montmayeur A."/>
            <person name="Murphy C."/>
            <person name="Neiman D."/>
            <person name="Pearson M."/>
            <person name="Priest M."/>
            <person name="Roberts A."/>
            <person name="Saif S."/>
            <person name="Shea T."/>
            <person name="Shenoy N."/>
            <person name="Sisk P."/>
            <person name="Stolte C."/>
            <person name="Sykes S."/>
            <person name="Yandava C."/>
            <person name="Wortman J."/>
            <person name="Nusbaum C."/>
            <person name="Birren B."/>
        </authorList>
    </citation>
    <scope>NUCLEOTIDE SEQUENCE</scope>
    <source>
        <strain evidence="2">R3-111a-1</strain>
    </source>
</reference>
<dbReference type="VEuPathDB" id="FungiDB:GGTG_05780"/>
<evidence type="ECO:0000313" key="2">
    <source>
        <dbReference type="EMBL" id="EJT75851.1"/>
    </source>
</evidence>
<dbReference type="EMBL" id="GL385397">
    <property type="protein sequence ID" value="EJT75851.1"/>
    <property type="molecule type" value="Genomic_DNA"/>
</dbReference>
<proteinExistence type="predicted"/>